<evidence type="ECO:0000256" key="2">
    <source>
        <dbReference type="ARBA" id="ARBA00011901"/>
    </source>
</evidence>
<dbReference type="Gene3D" id="3.40.80.10">
    <property type="entry name" value="Peptidoglycan recognition protein-like"/>
    <property type="match status" value="1"/>
</dbReference>
<accession>A0A5P8P2Y8</accession>
<evidence type="ECO:0000313" key="7">
    <source>
        <dbReference type="Proteomes" id="UP000326944"/>
    </source>
</evidence>
<dbReference type="GO" id="GO:0009254">
    <property type="term" value="P:peptidoglycan turnover"/>
    <property type="evidence" value="ECO:0007669"/>
    <property type="project" value="TreeGrafter"/>
</dbReference>
<keyword evidence="3" id="KW-0378">Hydrolase</keyword>
<dbReference type="PANTHER" id="PTHR30417">
    <property type="entry name" value="N-ACETYLMURAMOYL-L-ALANINE AMIDASE AMID"/>
    <property type="match status" value="1"/>
</dbReference>
<dbReference type="SUPFAM" id="SSF55846">
    <property type="entry name" value="N-acetylmuramoyl-L-alanine amidase-like"/>
    <property type="match status" value="1"/>
</dbReference>
<evidence type="ECO:0000313" key="6">
    <source>
        <dbReference type="EMBL" id="QFR50044.1"/>
    </source>
</evidence>
<dbReference type="GO" id="GO:0009253">
    <property type="term" value="P:peptidoglycan catabolic process"/>
    <property type="evidence" value="ECO:0007669"/>
    <property type="project" value="InterPro"/>
</dbReference>
<keyword evidence="7" id="KW-1185">Reference proteome</keyword>
<dbReference type="AlphaFoldDB" id="A0A5P8P2Y8"/>
<dbReference type="InterPro" id="IPR051206">
    <property type="entry name" value="NAMLAA_amidase_2"/>
</dbReference>
<dbReference type="GO" id="GO:0071555">
    <property type="term" value="P:cell wall organization"/>
    <property type="evidence" value="ECO:0007669"/>
    <property type="project" value="UniProtKB-KW"/>
</dbReference>
<protein>
    <recommendedName>
        <fullName evidence="2">N-acetylmuramoyl-L-alanine amidase</fullName>
        <ecNumber evidence="2">3.5.1.28</ecNumber>
    </recommendedName>
</protein>
<feature type="domain" description="N-acetylmuramoyl-L-alanine amidase" evidence="5">
    <location>
        <begin position="41"/>
        <end position="179"/>
    </location>
</feature>
<organism evidence="6 7">
    <name type="scientific">Sulfurimonas lithotrophica</name>
    <dbReference type="NCBI Taxonomy" id="2590022"/>
    <lineage>
        <taxon>Bacteria</taxon>
        <taxon>Pseudomonadati</taxon>
        <taxon>Campylobacterota</taxon>
        <taxon>Epsilonproteobacteria</taxon>
        <taxon>Campylobacterales</taxon>
        <taxon>Sulfurimonadaceae</taxon>
        <taxon>Sulfurimonas</taxon>
    </lineage>
</organism>
<keyword evidence="4" id="KW-0961">Cell wall biogenesis/degradation</keyword>
<dbReference type="SMART" id="SM00644">
    <property type="entry name" value="Ami_2"/>
    <property type="match status" value="1"/>
</dbReference>
<dbReference type="InterPro" id="IPR036505">
    <property type="entry name" value="Amidase/PGRP_sf"/>
</dbReference>
<evidence type="ECO:0000256" key="1">
    <source>
        <dbReference type="ARBA" id="ARBA00001561"/>
    </source>
</evidence>
<name>A0A5P8P2Y8_9BACT</name>
<sequence>MKYIYLILVIVSFLDAQEIIQTPIKFSDNRVELTKSYIKAHYGIDAKDIKITPKIILIHHTAINSFEESLSRFMEEKLPSLRADISSAGAVNVSTHFMVERNGTIHQLMPLNFMARHVIGLNYNSIGIENVGGADGENNLTDAQLKSNIFLVKYLKRKFDSIEYLVGHYEYRCFENHELWLERDAGYRTKKNDPHPNFMNKLVKHFKSLKRAPCDN</sequence>
<reference evidence="6 7" key="1">
    <citation type="submission" date="2019-09" db="EMBL/GenBank/DDBJ databases">
        <title>Sulfurimonas gotlandica sp. nov., a chemoautotrophic and psychrotolerant epsilonproteobacterium isolated from a pelagic redoxcline, and an emended description of the genus Sulfurimonas.</title>
        <authorList>
            <person name="Wang S."/>
            <person name="Jiang L."/>
            <person name="Shao S."/>
        </authorList>
    </citation>
    <scope>NUCLEOTIDE SEQUENCE [LARGE SCALE GENOMIC DNA]</scope>
    <source>
        <strain evidence="6 7">GYSZ_1</strain>
    </source>
</reference>
<gene>
    <name evidence="6" type="ORF">FJR48_10020</name>
</gene>
<dbReference type="Proteomes" id="UP000326944">
    <property type="component" value="Chromosome"/>
</dbReference>
<dbReference type="EC" id="3.5.1.28" evidence="2"/>
<dbReference type="InterPro" id="IPR002502">
    <property type="entry name" value="Amidase_domain"/>
</dbReference>
<dbReference type="RefSeq" id="WP_152307992.1">
    <property type="nucleotide sequence ID" value="NZ_CP043617.1"/>
</dbReference>
<evidence type="ECO:0000256" key="4">
    <source>
        <dbReference type="ARBA" id="ARBA00023316"/>
    </source>
</evidence>
<dbReference type="OrthoDB" id="9794842at2"/>
<dbReference type="KEGG" id="sulg:FJR48_10020"/>
<proteinExistence type="predicted"/>
<dbReference type="EMBL" id="CP043617">
    <property type="protein sequence ID" value="QFR50044.1"/>
    <property type="molecule type" value="Genomic_DNA"/>
</dbReference>
<evidence type="ECO:0000259" key="5">
    <source>
        <dbReference type="SMART" id="SM00644"/>
    </source>
</evidence>
<dbReference type="Pfam" id="PF01510">
    <property type="entry name" value="Amidase_2"/>
    <property type="match status" value="1"/>
</dbReference>
<evidence type="ECO:0000256" key="3">
    <source>
        <dbReference type="ARBA" id="ARBA00022801"/>
    </source>
</evidence>
<dbReference type="CDD" id="cd06583">
    <property type="entry name" value="PGRP"/>
    <property type="match status" value="1"/>
</dbReference>
<dbReference type="GO" id="GO:0008745">
    <property type="term" value="F:N-acetylmuramoyl-L-alanine amidase activity"/>
    <property type="evidence" value="ECO:0007669"/>
    <property type="project" value="UniProtKB-EC"/>
</dbReference>
<dbReference type="PANTHER" id="PTHR30417:SF1">
    <property type="entry name" value="N-ACETYLMURAMOYL-L-ALANINE AMIDASE AMID"/>
    <property type="match status" value="1"/>
</dbReference>
<comment type="catalytic activity">
    <reaction evidence="1">
        <text>Hydrolyzes the link between N-acetylmuramoyl residues and L-amino acid residues in certain cell-wall glycopeptides.</text>
        <dbReference type="EC" id="3.5.1.28"/>
    </reaction>
</comment>